<dbReference type="Proteomes" id="UP001596096">
    <property type="component" value="Unassembled WGS sequence"/>
</dbReference>
<dbReference type="RefSeq" id="WP_219544385.1">
    <property type="nucleotide sequence ID" value="NZ_JAHKRN010000008.1"/>
</dbReference>
<sequence>MKVVARGQDMIVLELSVKETHTIIASLREADQELEDWEFQTRTGVERNVMRELHRAIRDALYGAGA</sequence>
<accession>A0ABW1BQP7</accession>
<name>A0ABW1BQP7_9ACTN</name>
<proteinExistence type="predicted"/>
<evidence type="ECO:0000313" key="2">
    <source>
        <dbReference type="Proteomes" id="UP001596096"/>
    </source>
</evidence>
<gene>
    <name evidence="1" type="ORF">ACFPUY_07500</name>
</gene>
<organism evidence="1 2">
    <name type="scientific">Nonomuraea harbinensis</name>
    <dbReference type="NCBI Taxonomy" id="1286938"/>
    <lineage>
        <taxon>Bacteria</taxon>
        <taxon>Bacillati</taxon>
        <taxon>Actinomycetota</taxon>
        <taxon>Actinomycetes</taxon>
        <taxon>Streptosporangiales</taxon>
        <taxon>Streptosporangiaceae</taxon>
        <taxon>Nonomuraea</taxon>
    </lineage>
</organism>
<protein>
    <submittedName>
        <fullName evidence="1">Uncharacterized protein</fullName>
    </submittedName>
</protein>
<dbReference type="EMBL" id="JBHSNW010000003">
    <property type="protein sequence ID" value="MFC5814923.1"/>
    <property type="molecule type" value="Genomic_DNA"/>
</dbReference>
<evidence type="ECO:0000313" key="1">
    <source>
        <dbReference type="EMBL" id="MFC5814923.1"/>
    </source>
</evidence>
<reference evidence="2" key="1">
    <citation type="journal article" date="2019" name="Int. J. Syst. Evol. Microbiol.">
        <title>The Global Catalogue of Microorganisms (GCM) 10K type strain sequencing project: providing services to taxonomists for standard genome sequencing and annotation.</title>
        <authorList>
            <consortium name="The Broad Institute Genomics Platform"/>
            <consortium name="The Broad Institute Genome Sequencing Center for Infectious Disease"/>
            <person name="Wu L."/>
            <person name="Ma J."/>
        </authorList>
    </citation>
    <scope>NUCLEOTIDE SEQUENCE [LARGE SCALE GENOMIC DNA]</scope>
    <source>
        <strain evidence="2">CGMCC 4.7106</strain>
    </source>
</reference>
<keyword evidence="2" id="KW-1185">Reference proteome</keyword>
<comment type="caution">
    <text evidence="1">The sequence shown here is derived from an EMBL/GenBank/DDBJ whole genome shotgun (WGS) entry which is preliminary data.</text>
</comment>